<evidence type="ECO:0000256" key="7">
    <source>
        <dbReference type="ARBA" id="ARBA00022989"/>
    </source>
</evidence>
<evidence type="ECO:0000256" key="5">
    <source>
        <dbReference type="ARBA" id="ARBA00022692"/>
    </source>
</evidence>
<evidence type="ECO:0000256" key="4">
    <source>
        <dbReference type="ARBA" id="ARBA00022679"/>
    </source>
</evidence>
<keyword evidence="4" id="KW-0808">Transferase</keyword>
<evidence type="ECO:0000256" key="12">
    <source>
        <dbReference type="ARBA" id="ARBA00025707"/>
    </source>
</evidence>
<dbReference type="GO" id="GO:0005789">
    <property type="term" value="C:endoplasmic reticulum membrane"/>
    <property type="evidence" value="ECO:0007669"/>
    <property type="project" value="UniProtKB-SubCell"/>
</dbReference>
<evidence type="ECO:0000256" key="3">
    <source>
        <dbReference type="ARBA" id="ARBA00022516"/>
    </source>
</evidence>
<proteinExistence type="predicted"/>
<evidence type="ECO:0000256" key="9">
    <source>
        <dbReference type="ARBA" id="ARBA00023136"/>
    </source>
</evidence>
<dbReference type="Proteomes" id="UP000008076">
    <property type="component" value="Unassembled WGS sequence"/>
</dbReference>
<dbReference type="GO" id="GO:0006659">
    <property type="term" value="P:phosphatidylserine biosynthetic process"/>
    <property type="evidence" value="ECO:0007669"/>
    <property type="project" value="InterPro"/>
</dbReference>
<evidence type="ECO:0000256" key="11">
    <source>
        <dbReference type="ARBA" id="ARBA00023264"/>
    </source>
</evidence>
<comment type="subcellular location">
    <subcellularLocation>
        <location evidence="1">Endoplasmic reticulum membrane</location>
        <topology evidence="1">Multi-pass membrane protein</topology>
    </subcellularLocation>
</comment>
<dbReference type="InterPro" id="IPR004277">
    <property type="entry name" value="PSS"/>
</dbReference>
<evidence type="ECO:0000256" key="13">
    <source>
        <dbReference type="SAM" id="Phobius"/>
    </source>
</evidence>
<evidence type="ECO:0000256" key="8">
    <source>
        <dbReference type="ARBA" id="ARBA00023098"/>
    </source>
</evidence>
<keyword evidence="11" id="KW-1208">Phospholipid metabolism</keyword>
<dbReference type="EMBL" id="DS549792">
    <property type="protein sequence ID" value="EDR24819.1"/>
    <property type="molecule type" value="Genomic_DNA"/>
</dbReference>
<sequence length="443" mass="52792">MTEQQTTKQEVVYVTPDQEEEIGMKEELKQITEQYDTTSYYEWVKGPHSVLCMVALLGVLVYLYYKGYVTSPPSNLVPWLFMSLVVVCWCTFFLPDSYFVHPHPMFWKCIQGVGLCYLMLICFLLFQDVNDVRQWLRNIDPKLGKILPEREYAVDCRLYTPELPCKWNNFKNVLLDEFVIYHFVGWWARCVICRDWKLTWFNSILFEFMELSFQHILPNFHECWWDHVILDVFGCNALGIWLGSKTLQYFELREYNFSGVSPMQKKGKIFRVIGQFTPKSWTRYHWGMFTHWKRFIYVIILIIYFQLFDLNSFFLKAELWLKPSHYLNLIRLIILALQAPLVFRQCYQYVIDKNTKDIGSASWILGLTLLLEGVLCFKWGYPEYKSIPTPFLVKWGWIVTISLVVVFGVIFFTYKEIHYSAVRSKTLSIPLEEEDKEEKTKTD</sequence>
<dbReference type="OMA" id="QHVLPNF"/>
<evidence type="ECO:0000256" key="10">
    <source>
        <dbReference type="ARBA" id="ARBA00023209"/>
    </source>
</evidence>
<evidence type="ECO:0000256" key="2">
    <source>
        <dbReference type="ARBA" id="ARBA00005189"/>
    </source>
</evidence>
<evidence type="ECO:0000313" key="15">
    <source>
        <dbReference type="Proteomes" id="UP000008076"/>
    </source>
</evidence>
<dbReference type="PANTHER" id="PTHR15362:SF7">
    <property type="entry name" value="PHOSPHATIDYLSERINE SYNTHASE 2"/>
    <property type="match status" value="1"/>
</dbReference>
<keyword evidence="7 13" id="KW-1133">Transmembrane helix</keyword>
<feature type="transmembrane region" description="Helical" evidence="13">
    <location>
        <begin position="77"/>
        <end position="99"/>
    </location>
</feature>
<organism evidence="15">
    <name type="scientific">Entamoeba dispar (strain ATCC PRA-260 / SAW760)</name>
    <dbReference type="NCBI Taxonomy" id="370354"/>
    <lineage>
        <taxon>Eukaryota</taxon>
        <taxon>Amoebozoa</taxon>
        <taxon>Evosea</taxon>
        <taxon>Archamoebae</taxon>
        <taxon>Mastigamoebida</taxon>
        <taxon>Entamoebidae</taxon>
        <taxon>Entamoeba</taxon>
    </lineage>
</organism>
<keyword evidence="6" id="KW-0256">Endoplasmic reticulum</keyword>
<accession>B0EKW2</accession>
<dbReference type="VEuPathDB" id="AmoebaDB:EDI_100190"/>
<dbReference type="RefSeq" id="XP_001738819.1">
    <property type="nucleotide sequence ID" value="XM_001738767.1"/>
</dbReference>
<feature type="transmembrane region" description="Helical" evidence="13">
    <location>
        <begin position="105"/>
        <end position="126"/>
    </location>
</feature>
<comment type="pathway">
    <text evidence="2">Lipid metabolism.</text>
</comment>
<evidence type="ECO:0000256" key="6">
    <source>
        <dbReference type="ARBA" id="ARBA00022824"/>
    </source>
</evidence>
<keyword evidence="3" id="KW-0444">Lipid biosynthesis</keyword>
<feature type="transmembrane region" description="Helical" evidence="13">
    <location>
        <begin position="295"/>
        <end position="314"/>
    </location>
</feature>
<keyword evidence="5 13" id="KW-0812">Transmembrane</keyword>
<evidence type="ECO:0000256" key="1">
    <source>
        <dbReference type="ARBA" id="ARBA00004477"/>
    </source>
</evidence>
<gene>
    <name evidence="14" type="ORF">EDI_100190</name>
</gene>
<feature type="transmembrane region" description="Helical" evidence="13">
    <location>
        <begin position="393"/>
        <end position="414"/>
    </location>
</feature>
<dbReference type="GO" id="GO:0106245">
    <property type="term" value="F:L-serine-phosphatidylethanolamine phosphatidyltransferase activity"/>
    <property type="evidence" value="ECO:0007669"/>
    <property type="project" value="InterPro"/>
</dbReference>
<keyword evidence="9 13" id="KW-0472">Membrane</keyword>
<name>B0EKW2_ENTDS</name>
<keyword evidence="10" id="KW-0594">Phospholipid biosynthesis</keyword>
<dbReference type="eggNOG" id="KOG2735">
    <property type="taxonomic scope" value="Eukaryota"/>
</dbReference>
<comment type="pathway">
    <text evidence="12">Phospholipid metabolism.</text>
</comment>
<feature type="transmembrane region" description="Helical" evidence="13">
    <location>
        <begin position="363"/>
        <end position="381"/>
    </location>
</feature>
<dbReference type="OrthoDB" id="10265393at2759"/>
<keyword evidence="8" id="KW-0443">Lipid metabolism</keyword>
<evidence type="ECO:0000313" key="14">
    <source>
        <dbReference type="EMBL" id="EDR24819.1"/>
    </source>
</evidence>
<protein>
    <submittedName>
        <fullName evidence="14">Phosphatidylserine synthase, putative</fullName>
    </submittedName>
</protein>
<dbReference type="AlphaFoldDB" id="B0EKW2"/>
<feature type="transmembrane region" description="Helical" evidence="13">
    <location>
        <begin position="326"/>
        <end position="343"/>
    </location>
</feature>
<keyword evidence="15" id="KW-1185">Reference proteome</keyword>
<dbReference type="KEGG" id="edi:EDI_100190"/>
<feature type="transmembrane region" description="Helical" evidence="13">
    <location>
        <begin position="46"/>
        <end position="65"/>
    </location>
</feature>
<reference evidence="15" key="1">
    <citation type="submission" date="2007-12" db="EMBL/GenBank/DDBJ databases">
        <title>Annotation of Entamoeba dispar SAW760.</title>
        <authorList>
            <person name="Lorenzi H."/>
            <person name="Inman J."/>
            <person name="Schobel S."/>
            <person name="Amedeo P."/>
            <person name="Caler E."/>
        </authorList>
    </citation>
    <scope>NUCLEOTIDE SEQUENCE [LARGE SCALE GENOMIC DNA]</scope>
    <source>
        <strain evidence="15">ATCC PRA-260 / SAW760</strain>
    </source>
</reference>
<dbReference type="Pfam" id="PF03034">
    <property type="entry name" value="PSS"/>
    <property type="match status" value="1"/>
</dbReference>
<dbReference type="PANTHER" id="PTHR15362">
    <property type="entry name" value="PHOSPHATIDYLINOSITOL SYNTHASE"/>
    <property type="match status" value="1"/>
</dbReference>
<dbReference type="GeneID" id="5883937"/>